<dbReference type="InParanoid" id="A0A2K1IK56"/>
<dbReference type="Proteomes" id="UP000006727">
    <property type="component" value="Chromosome 23"/>
</dbReference>
<dbReference type="GO" id="GO:0008716">
    <property type="term" value="F:D-alanine-D-alanine ligase activity"/>
    <property type="evidence" value="ECO:0000318"/>
    <property type="project" value="GO_Central"/>
</dbReference>
<dbReference type="PANTHER" id="PTHR23132:SF23">
    <property type="entry name" value="D-ALANINE--D-ALANINE LIGASE B"/>
    <property type="match status" value="1"/>
</dbReference>
<organism evidence="2">
    <name type="scientific">Physcomitrium patens</name>
    <name type="common">Spreading-leaved earth moss</name>
    <name type="synonym">Physcomitrella patens</name>
    <dbReference type="NCBI Taxonomy" id="3218"/>
    <lineage>
        <taxon>Eukaryota</taxon>
        <taxon>Viridiplantae</taxon>
        <taxon>Streptophyta</taxon>
        <taxon>Embryophyta</taxon>
        <taxon>Bryophyta</taxon>
        <taxon>Bryophytina</taxon>
        <taxon>Bryopsida</taxon>
        <taxon>Funariidae</taxon>
        <taxon>Funariales</taxon>
        <taxon>Funariaceae</taxon>
        <taxon>Physcomitrium</taxon>
    </lineage>
</organism>
<evidence type="ECO:0000313" key="4">
    <source>
        <dbReference type="Proteomes" id="UP000006727"/>
    </source>
</evidence>
<dbReference type="PaxDb" id="3218-PP1S49_55V6.1"/>
<dbReference type="EnsemblPlants" id="Pp3c23_20590V3.2">
    <property type="protein sequence ID" value="Pp3c23_20590V3.2"/>
    <property type="gene ID" value="Pp3c23_20590"/>
</dbReference>
<protein>
    <recommendedName>
        <fullName evidence="5">ATP-grasp domain-containing protein</fullName>
    </recommendedName>
</protein>
<dbReference type="EnsemblPlants" id="Pp3c23_20590V3.1">
    <property type="protein sequence ID" value="Pp3c23_20590V3.1"/>
    <property type="gene ID" value="Pp3c23_20590"/>
</dbReference>
<reference evidence="3" key="3">
    <citation type="submission" date="2020-12" db="UniProtKB">
        <authorList>
            <consortium name="EnsemblPlants"/>
        </authorList>
    </citation>
    <scope>IDENTIFICATION</scope>
</reference>
<evidence type="ECO:0008006" key="5">
    <source>
        <dbReference type="Google" id="ProtNLM"/>
    </source>
</evidence>
<sequence length="618" mass="68985">MKICVLQAPYADSTQALAINDPSFPDPAMFTSQHEFHHRYINKATANAQIDAAVAEGFDMFLNFMWGQLEDTVAGIEATEYLESLGVPIVGYQSKVLRRSKLDFYNAAKKSGLPVPARGADMKFPVFVKPAKMCASMFIDERSVCKNQSELDQQLARINEYLAPGRKEAAATIANHCNRSADGNGSAHVNGSDHDNGSVNGNRIAHVDGSDHVNGSAYGNGVAHFDGSDIDIVVQEYIPGRDYSVILIEMGNTPVALNPTTYRCPAINAGADFMTFDIKCHPEMREELLVRCKDPALFDMLRNLAERAWHVNQMAGNSWGNVDIRVRASDGKPFILEVNPGPAVFYRWEHEWEDIVIRETFPGGHRALVNVIVNSRLQQLGKHKIKVAPVAKEFDAFSASYESYLGTMASNYEFLIADYDYSGTVFELGSGTGKFGRLLHEHQRKRKDGSELSTIVGNDVSEQMVQKNPIPETYKEVKIGPLQDVIMDTTTSFDHVVCVSTLQYLDEVEMCAVLVRMFQLAQKSVTISVDEIPDSYNEFLVKAGLPYMRVRNHLQLVEGFGVPRGWRVGRRVRKFGWTSPNTGHNVDTTKNRFAQYPFTPNAFLYKAFVTPTQLHTIM</sequence>
<dbReference type="AlphaFoldDB" id="A0A2K1IK56"/>
<dbReference type="Gene3D" id="3.40.50.150">
    <property type="entry name" value="Vaccinia Virus protein VP39"/>
    <property type="match status" value="1"/>
</dbReference>
<dbReference type="Gramene" id="Pp3c23_20590V3.2">
    <property type="protein sequence ID" value="Pp3c23_20590V3.2"/>
    <property type="gene ID" value="Pp3c23_20590"/>
</dbReference>
<dbReference type="CDD" id="cd02440">
    <property type="entry name" value="AdoMet_MTases"/>
    <property type="match status" value="1"/>
</dbReference>
<dbReference type="SUPFAM" id="SSF56059">
    <property type="entry name" value="Glutathione synthetase ATP-binding domain-like"/>
    <property type="match status" value="1"/>
</dbReference>
<reference evidence="2 4" key="2">
    <citation type="journal article" date="2018" name="Plant J.">
        <title>The Physcomitrella patens chromosome-scale assembly reveals moss genome structure and evolution.</title>
        <authorList>
            <person name="Lang D."/>
            <person name="Ullrich K.K."/>
            <person name="Murat F."/>
            <person name="Fuchs J."/>
            <person name="Jenkins J."/>
            <person name="Haas F.B."/>
            <person name="Piednoel M."/>
            <person name="Gundlach H."/>
            <person name="Van Bel M."/>
            <person name="Meyberg R."/>
            <person name="Vives C."/>
            <person name="Morata J."/>
            <person name="Symeonidi A."/>
            <person name="Hiss M."/>
            <person name="Muchero W."/>
            <person name="Kamisugi Y."/>
            <person name="Saleh O."/>
            <person name="Blanc G."/>
            <person name="Decker E.L."/>
            <person name="van Gessel N."/>
            <person name="Grimwood J."/>
            <person name="Hayes R.D."/>
            <person name="Graham S.W."/>
            <person name="Gunter L.E."/>
            <person name="McDaniel S.F."/>
            <person name="Hoernstein S.N.W."/>
            <person name="Larsson A."/>
            <person name="Li F.W."/>
            <person name="Perroud P.F."/>
            <person name="Phillips J."/>
            <person name="Ranjan P."/>
            <person name="Rokshar D.S."/>
            <person name="Rothfels C.J."/>
            <person name="Schneider L."/>
            <person name="Shu S."/>
            <person name="Stevenson D.W."/>
            <person name="Thummler F."/>
            <person name="Tillich M."/>
            <person name="Villarreal Aguilar J.C."/>
            <person name="Widiez T."/>
            <person name="Wong G.K."/>
            <person name="Wymore A."/>
            <person name="Zhang Y."/>
            <person name="Zimmer A.D."/>
            <person name="Quatrano R.S."/>
            <person name="Mayer K.F.X."/>
            <person name="Goodstein D."/>
            <person name="Casacuberta J.M."/>
            <person name="Vandepoele K."/>
            <person name="Reski R."/>
            <person name="Cuming A.C."/>
            <person name="Tuskan G.A."/>
            <person name="Maumus F."/>
            <person name="Salse J."/>
            <person name="Schmutz J."/>
            <person name="Rensing S.A."/>
        </authorList>
    </citation>
    <scope>NUCLEOTIDE SEQUENCE [LARGE SCALE GENOMIC DNA]</scope>
    <source>
        <strain evidence="3 4">cv. Gransden 2004</strain>
    </source>
</reference>
<reference evidence="2 4" key="1">
    <citation type="journal article" date="2008" name="Science">
        <title>The Physcomitrella genome reveals evolutionary insights into the conquest of land by plants.</title>
        <authorList>
            <person name="Rensing S."/>
            <person name="Lang D."/>
            <person name="Zimmer A."/>
            <person name="Terry A."/>
            <person name="Salamov A."/>
            <person name="Shapiro H."/>
            <person name="Nishiyama T."/>
            <person name="Perroud P.-F."/>
            <person name="Lindquist E."/>
            <person name="Kamisugi Y."/>
            <person name="Tanahashi T."/>
            <person name="Sakakibara K."/>
            <person name="Fujita T."/>
            <person name="Oishi K."/>
            <person name="Shin-I T."/>
            <person name="Kuroki Y."/>
            <person name="Toyoda A."/>
            <person name="Suzuki Y."/>
            <person name="Hashimoto A."/>
            <person name="Yamaguchi K."/>
            <person name="Sugano A."/>
            <person name="Kohara Y."/>
            <person name="Fujiyama A."/>
            <person name="Anterola A."/>
            <person name="Aoki S."/>
            <person name="Ashton N."/>
            <person name="Barbazuk W.B."/>
            <person name="Barker E."/>
            <person name="Bennetzen J."/>
            <person name="Bezanilla M."/>
            <person name="Blankenship R."/>
            <person name="Cho S.H."/>
            <person name="Dutcher S."/>
            <person name="Estelle M."/>
            <person name="Fawcett J.A."/>
            <person name="Gundlach H."/>
            <person name="Hanada K."/>
            <person name="Heyl A."/>
            <person name="Hicks K.A."/>
            <person name="Hugh J."/>
            <person name="Lohr M."/>
            <person name="Mayer K."/>
            <person name="Melkozernov A."/>
            <person name="Murata T."/>
            <person name="Nelson D."/>
            <person name="Pils B."/>
            <person name="Prigge M."/>
            <person name="Reiss B."/>
            <person name="Renner T."/>
            <person name="Rombauts S."/>
            <person name="Rushton P."/>
            <person name="Sanderfoot A."/>
            <person name="Schween G."/>
            <person name="Shiu S.-H."/>
            <person name="Stueber K."/>
            <person name="Theodoulou F.L."/>
            <person name="Tu H."/>
            <person name="Van de Peer Y."/>
            <person name="Verrier P.J."/>
            <person name="Waters E."/>
            <person name="Wood A."/>
            <person name="Yang L."/>
            <person name="Cove D."/>
            <person name="Cuming A."/>
            <person name="Hasebe M."/>
            <person name="Lucas S."/>
            <person name="Mishler D.B."/>
            <person name="Reski R."/>
            <person name="Grigoriev I."/>
            <person name="Quatrano R.S."/>
            <person name="Boore J.L."/>
        </authorList>
    </citation>
    <scope>NUCLEOTIDE SEQUENCE [LARGE SCALE GENOMIC DNA]</scope>
    <source>
        <strain evidence="3 4">cv. Gransden 2004</strain>
    </source>
</reference>
<feature type="region of interest" description="Disordered" evidence="1">
    <location>
        <begin position="182"/>
        <end position="206"/>
    </location>
</feature>
<dbReference type="Gramene" id="Pp3c23_20590V3.1">
    <property type="protein sequence ID" value="Pp3c23_20590V3.1"/>
    <property type="gene ID" value="Pp3c23_20590"/>
</dbReference>
<evidence type="ECO:0000313" key="3">
    <source>
        <dbReference type="EnsemblPlants" id="Pp3c23_20590V3.1"/>
    </source>
</evidence>
<dbReference type="PANTHER" id="PTHR23132">
    <property type="entry name" value="D-ALANINE--D-ALANINE LIGASE"/>
    <property type="match status" value="1"/>
</dbReference>
<dbReference type="SUPFAM" id="SSF53335">
    <property type="entry name" value="S-adenosyl-L-methionine-dependent methyltransferases"/>
    <property type="match status" value="1"/>
</dbReference>
<accession>A0A2K1IK56</accession>
<gene>
    <name evidence="2" type="ORF">PHYPA_028352</name>
</gene>
<dbReference type="InterPro" id="IPR029063">
    <property type="entry name" value="SAM-dependent_MTases_sf"/>
</dbReference>
<proteinExistence type="predicted"/>
<keyword evidence="4" id="KW-1185">Reference proteome</keyword>
<dbReference type="EMBL" id="ABEU02000023">
    <property type="protein sequence ID" value="PNR29658.1"/>
    <property type="molecule type" value="Genomic_DNA"/>
</dbReference>
<evidence type="ECO:0000313" key="2">
    <source>
        <dbReference type="EMBL" id="PNR29658.1"/>
    </source>
</evidence>
<dbReference type="Gene3D" id="3.30.470.20">
    <property type="entry name" value="ATP-grasp fold, B domain"/>
    <property type="match status" value="1"/>
</dbReference>
<name>A0A2K1IK56_PHYPA</name>
<evidence type="ECO:0000256" key="1">
    <source>
        <dbReference type="SAM" id="MobiDB-lite"/>
    </source>
</evidence>